<dbReference type="InterPro" id="IPR007197">
    <property type="entry name" value="rSAM"/>
</dbReference>
<evidence type="ECO:0000256" key="3">
    <source>
        <dbReference type="ARBA" id="ARBA00022723"/>
    </source>
</evidence>
<gene>
    <name evidence="8" type="ORF">ACJDUG_12670</name>
</gene>
<dbReference type="InterPro" id="IPR058240">
    <property type="entry name" value="rSAM_sf"/>
</dbReference>
<evidence type="ECO:0000259" key="6">
    <source>
        <dbReference type="PROSITE" id="PS51332"/>
    </source>
</evidence>
<dbReference type="Gene3D" id="3.80.30.20">
    <property type="entry name" value="tm_1862 like domain"/>
    <property type="match status" value="1"/>
</dbReference>
<evidence type="ECO:0000256" key="5">
    <source>
        <dbReference type="ARBA" id="ARBA00023014"/>
    </source>
</evidence>
<dbReference type="Pfam" id="PF02310">
    <property type="entry name" value="B12-binding"/>
    <property type="match status" value="1"/>
</dbReference>
<dbReference type="SFLD" id="SFLDG01082">
    <property type="entry name" value="B12-binding_domain_containing"/>
    <property type="match status" value="1"/>
</dbReference>
<evidence type="ECO:0000256" key="1">
    <source>
        <dbReference type="ARBA" id="ARBA00001966"/>
    </source>
</evidence>
<keyword evidence="2" id="KW-0949">S-adenosyl-L-methionine</keyword>
<sequence>MKLLLVGINSKFIHSNLAIRYLKAFTSDINYECNILEYSINDRAEKVVESIIHEKPSIVAFSCYIWNISFVKQIAVLIKLINNDIKILYGGPEVSFNSGDFFHNHPVDYIIEGEGEETFREFVLALIKGLEPYNIKGVYYKEGSIIKYGGKRPLIDINKLAFPYEKDEDLNNKIIYYEGARGCPFNCKYCLSSTIHGVRFLDIERVKKDLNILINKKVKLIKFVDRTFNCSSKFAMEVWSYLISLDTKTTFHFEISADILRDEQLELLKSAPKGRFQFEIGVQTTNNEILKNINRFVSFEDIKRQVNILNSFGNIKQHLDLIAGLPGENFESFKKSFNELYNIKPDEIQLGFLKLLKGSPMKEEASIWGIVSSPYEPYEVIRTKDISYKELTLLKKVEEMVDKYYNSGKFKSILKYFLPKFEKPFEFYLNLGLFFSEKGYFSRSLSSIEYYKVFLEFNVEVINESNEILTDIIKYDFLKFNKKKYLPNFIERNIDKITEKKIKLAIKDKIITIDYLNYHLEKFNLDINKFLMEDRIINGSFYYVFDEDNAENVIEIAASI</sequence>
<evidence type="ECO:0000256" key="2">
    <source>
        <dbReference type="ARBA" id="ARBA00022691"/>
    </source>
</evidence>
<keyword evidence="5" id="KW-0411">Iron-sulfur</keyword>
<evidence type="ECO:0000256" key="4">
    <source>
        <dbReference type="ARBA" id="ARBA00023004"/>
    </source>
</evidence>
<dbReference type="SMART" id="SM00729">
    <property type="entry name" value="Elp3"/>
    <property type="match status" value="1"/>
</dbReference>
<dbReference type="Pfam" id="PF04055">
    <property type="entry name" value="Radical_SAM"/>
    <property type="match status" value="1"/>
</dbReference>
<comment type="caution">
    <text evidence="8">The sequence shown here is derived from an EMBL/GenBank/DDBJ whole genome shotgun (WGS) entry which is preliminary data.</text>
</comment>
<dbReference type="EMBL" id="JBJHZZ010000009">
    <property type="protein sequence ID" value="MFL0247825.1"/>
    <property type="molecule type" value="Genomic_DNA"/>
</dbReference>
<dbReference type="InterPro" id="IPR051198">
    <property type="entry name" value="BchE-like"/>
</dbReference>
<dbReference type="CDD" id="cd02068">
    <property type="entry name" value="radical_SAM_B12_BD"/>
    <property type="match status" value="1"/>
</dbReference>
<accession>A0ABW8T5X1</accession>
<organism evidence="8 9">
    <name type="scientific">Candidatus Clostridium stratigraminis</name>
    <dbReference type="NCBI Taxonomy" id="3381661"/>
    <lineage>
        <taxon>Bacteria</taxon>
        <taxon>Bacillati</taxon>
        <taxon>Bacillota</taxon>
        <taxon>Clostridia</taxon>
        <taxon>Eubacteriales</taxon>
        <taxon>Clostridiaceae</taxon>
        <taxon>Clostridium</taxon>
    </lineage>
</organism>
<dbReference type="SFLD" id="SFLDG01123">
    <property type="entry name" value="methyltransferase_(Class_B)"/>
    <property type="match status" value="1"/>
</dbReference>
<dbReference type="InterPro" id="IPR006158">
    <property type="entry name" value="Cobalamin-bd"/>
</dbReference>
<dbReference type="RefSeq" id="WP_406770255.1">
    <property type="nucleotide sequence ID" value="NZ_JBJHZZ010000009.1"/>
</dbReference>
<comment type="cofactor">
    <cofactor evidence="1">
        <name>[4Fe-4S] cluster</name>
        <dbReference type="ChEBI" id="CHEBI:49883"/>
    </cofactor>
</comment>
<evidence type="ECO:0000259" key="7">
    <source>
        <dbReference type="PROSITE" id="PS51918"/>
    </source>
</evidence>
<name>A0ABW8T5X1_9CLOT</name>
<feature type="domain" description="B12-binding" evidence="6">
    <location>
        <begin position="1"/>
        <end position="133"/>
    </location>
</feature>
<feature type="domain" description="Radical SAM core" evidence="7">
    <location>
        <begin position="169"/>
        <end position="394"/>
    </location>
</feature>
<dbReference type="CDD" id="cd01335">
    <property type="entry name" value="Radical_SAM"/>
    <property type="match status" value="1"/>
</dbReference>
<dbReference type="InterPro" id="IPR006638">
    <property type="entry name" value="Elp3/MiaA/NifB-like_rSAM"/>
</dbReference>
<dbReference type="SUPFAM" id="SSF102114">
    <property type="entry name" value="Radical SAM enzymes"/>
    <property type="match status" value="1"/>
</dbReference>
<evidence type="ECO:0000313" key="8">
    <source>
        <dbReference type="EMBL" id="MFL0247825.1"/>
    </source>
</evidence>
<dbReference type="Pfam" id="PF13311">
    <property type="entry name" value="DUF4080"/>
    <property type="match status" value="1"/>
</dbReference>
<dbReference type="PROSITE" id="PS51332">
    <property type="entry name" value="B12_BINDING"/>
    <property type="match status" value="1"/>
</dbReference>
<dbReference type="InterPro" id="IPR036724">
    <property type="entry name" value="Cobalamin-bd_sf"/>
</dbReference>
<dbReference type="Gene3D" id="3.40.50.280">
    <property type="entry name" value="Cobalamin-binding domain"/>
    <property type="match status" value="1"/>
</dbReference>
<reference evidence="8 9" key="1">
    <citation type="submission" date="2024-11" db="EMBL/GenBank/DDBJ databases">
        <authorList>
            <person name="Heng Y.C."/>
            <person name="Lim A.C.H."/>
            <person name="Lee J.K.Y."/>
            <person name="Kittelmann S."/>
        </authorList>
    </citation>
    <scope>NUCLEOTIDE SEQUENCE [LARGE SCALE GENOMIC DNA]</scope>
    <source>
        <strain evidence="8 9">WILCCON 0185</strain>
    </source>
</reference>
<dbReference type="PANTHER" id="PTHR43409">
    <property type="entry name" value="ANAEROBIC MAGNESIUM-PROTOPORPHYRIN IX MONOMETHYL ESTER CYCLASE-RELATED"/>
    <property type="match status" value="1"/>
</dbReference>
<dbReference type="PROSITE" id="PS51918">
    <property type="entry name" value="RADICAL_SAM"/>
    <property type="match status" value="1"/>
</dbReference>
<dbReference type="Proteomes" id="UP001623591">
    <property type="component" value="Unassembled WGS sequence"/>
</dbReference>
<keyword evidence="9" id="KW-1185">Reference proteome</keyword>
<evidence type="ECO:0000313" key="9">
    <source>
        <dbReference type="Proteomes" id="UP001623591"/>
    </source>
</evidence>
<dbReference type="InterPro" id="IPR023404">
    <property type="entry name" value="rSAM_horseshoe"/>
</dbReference>
<protein>
    <submittedName>
        <fullName evidence="8">B12-binding domain-containing radical SAM protein</fullName>
    </submittedName>
</protein>
<dbReference type="SUPFAM" id="SSF52242">
    <property type="entry name" value="Cobalamin (vitamin B12)-binding domain"/>
    <property type="match status" value="1"/>
</dbReference>
<keyword evidence="4" id="KW-0408">Iron</keyword>
<dbReference type="InterPro" id="IPR025288">
    <property type="entry name" value="DUF4080"/>
</dbReference>
<dbReference type="PANTHER" id="PTHR43409:SF16">
    <property type="entry name" value="SLR0320 PROTEIN"/>
    <property type="match status" value="1"/>
</dbReference>
<dbReference type="InterPro" id="IPR034466">
    <property type="entry name" value="Methyltransferase_Class_B"/>
</dbReference>
<keyword evidence="3" id="KW-0479">Metal-binding</keyword>
<proteinExistence type="predicted"/>
<dbReference type="SFLD" id="SFLDS00029">
    <property type="entry name" value="Radical_SAM"/>
    <property type="match status" value="1"/>
</dbReference>